<gene>
    <name evidence="1" type="ORF">ACFSW7_01860</name>
</gene>
<proteinExistence type="predicted"/>
<protein>
    <submittedName>
        <fullName evidence="1">Uncharacterized protein</fullName>
    </submittedName>
</protein>
<keyword evidence="2" id="KW-1185">Reference proteome</keyword>
<reference evidence="2" key="1">
    <citation type="journal article" date="2019" name="Int. J. Syst. Evol. Microbiol.">
        <title>The Global Catalogue of Microorganisms (GCM) 10K type strain sequencing project: providing services to taxonomists for standard genome sequencing and annotation.</title>
        <authorList>
            <consortium name="The Broad Institute Genomics Platform"/>
            <consortium name="The Broad Institute Genome Sequencing Center for Infectious Disease"/>
            <person name="Wu L."/>
            <person name="Ma J."/>
        </authorList>
    </citation>
    <scope>NUCLEOTIDE SEQUENCE [LARGE SCALE GENOMIC DNA]</scope>
    <source>
        <strain evidence="2">TISTR 1514</strain>
    </source>
</reference>
<accession>A0ABW5UXR1</accession>
<evidence type="ECO:0000313" key="2">
    <source>
        <dbReference type="Proteomes" id="UP001597492"/>
    </source>
</evidence>
<name>A0ABW5UXR1_9MICO</name>
<dbReference type="Proteomes" id="UP001597492">
    <property type="component" value="Unassembled WGS sequence"/>
</dbReference>
<dbReference type="EMBL" id="JBHUNE010000001">
    <property type="protein sequence ID" value="MFD2757120.1"/>
    <property type="molecule type" value="Genomic_DNA"/>
</dbReference>
<organism evidence="1 2">
    <name type="scientific">Gulosibacter faecalis</name>
    <dbReference type="NCBI Taxonomy" id="272240"/>
    <lineage>
        <taxon>Bacteria</taxon>
        <taxon>Bacillati</taxon>
        <taxon>Actinomycetota</taxon>
        <taxon>Actinomycetes</taxon>
        <taxon>Micrococcales</taxon>
        <taxon>Microbacteriaceae</taxon>
        <taxon>Gulosibacter</taxon>
    </lineage>
</organism>
<dbReference type="RefSeq" id="WP_019618453.1">
    <property type="nucleotide sequence ID" value="NZ_JBHUNE010000001.1"/>
</dbReference>
<sequence>MKTDWQSIPTAASGLKPQMPGEPIQFFRVKRVGDRALVDLTGLRLDTEKPGLANLGHLPDWMRPELPHQYHWVNDSPTSLHPSLCSVYYGRTLYWHETLKDGMLQVQRPTTLRGGFEYTCTAPIPPELIIH</sequence>
<evidence type="ECO:0000313" key="1">
    <source>
        <dbReference type="EMBL" id="MFD2757120.1"/>
    </source>
</evidence>
<comment type="caution">
    <text evidence="1">The sequence shown here is derived from an EMBL/GenBank/DDBJ whole genome shotgun (WGS) entry which is preliminary data.</text>
</comment>